<dbReference type="OrthoDB" id="5512503at2"/>
<evidence type="ECO:0000256" key="6">
    <source>
        <dbReference type="SAM" id="Phobius"/>
    </source>
</evidence>
<evidence type="ECO:0000313" key="8">
    <source>
        <dbReference type="EMBL" id="AKT43123.1"/>
    </source>
</evidence>
<feature type="compositionally biased region" description="Polar residues" evidence="5">
    <location>
        <begin position="500"/>
        <end position="516"/>
    </location>
</feature>
<dbReference type="EMBL" id="CP012159">
    <property type="protein sequence ID" value="AKT43123.1"/>
    <property type="molecule type" value="Genomic_DNA"/>
</dbReference>
<feature type="compositionally biased region" description="Low complexity" evidence="5">
    <location>
        <begin position="447"/>
        <end position="456"/>
    </location>
</feature>
<evidence type="ECO:0000256" key="2">
    <source>
        <dbReference type="ARBA" id="ARBA00022741"/>
    </source>
</evidence>
<dbReference type="RefSeq" id="WP_050434646.1">
    <property type="nucleotide sequence ID" value="NZ_CP012159.1"/>
</dbReference>
<keyword evidence="6" id="KW-1133">Transmembrane helix</keyword>
<evidence type="ECO:0000256" key="3">
    <source>
        <dbReference type="ARBA" id="ARBA00022777"/>
    </source>
</evidence>
<dbReference type="Gene3D" id="3.30.200.20">
    <property type="entry name" value="Phosphorylase Kinase, domain 1"/>
    <property type="match status" value="1"/>
</dbReference>
<keyword evidence="4" id="KW-0067">ATP-binding</keyword>
<dbReference type="PROSITE" id="PS50011">
    <property type="entry name" value="PROTEIN_KINASE_DOM"/>
    <property type="match status" value="1"/>
</dbReference>
<dbReference type="InterPro" id="IPR011009">
    <property type="entry name" value="Kinase-like_dom_sf"/>
</dbReference>
<feature type="compositionally biased region" description="Low complexity" evidence="5">
    <location>
        <begin position="386"/>
        <end position="420"/>
    </location>
</feature>
<gene>
    <name evidence="8" type="ORF">CMC5_073510</name>
</gene>
<dbReference type="KEGG" id="ccro:CMC5_073510"/>
<dbReference type="PANTHER" id="PTHR43289">
    <property type="entry name" value="MITOGEN-ACTIVATED PROTEIN KINASE KINASE KINASE 20-RELATED"/>
    <property type="match status" value="1"/>
</dbReference>
<dbReference type="GO" id="GO:0004674">
    <property type="term" value="F:protein serine/threonine kinase activity"/>
    <property type="evidence" value="ECO:0007669"/>
    <property type="project" value="TreeGrafter"/>
</dbReference>
<feature type="transmembrane region" description="Helical" evidence="6">
    <location>
        <begin position="539"/>
        <end position="563"/>
    </location>
</feature>
<feature type="domain" description="Protein kinase" evidence="7">
    <location>
        <begin position="11"/>
        <end position="276"/>
    </location>
</feature>
<organism evidence="8 9">
    <name type="scientific">Chondromyces crocatus</name>
    <dbReference type="NCBI Taxonomy" id="52"/>
    <lineage>
        <taxon>Bacteria</taxon>
        <taxon>Pseudomonadati</taxon>
        <taxon>Myxococcota</taxon>
        <taxon>Polyangia</taxon>
        <taxon>Polyangiales</taxon>
        <taxon>Polyangiaceae</taxon>
        <taxon>Chondromyces</taxon>
    </lineage>
</organism>
<feature type="region of interest" description="Disordered" evidence="5">
    <location>
        <begin position="386"/>
        <end position="463"/>
    </location>
</feature>
<keyword evidence="2" id="KW-0547">Nucleotide-binding</keyword>
<dbReference type="STRING" id="52.CMC5_073510"/>
<evidence type="ECO:0000256" key="1">
    <source>
        <dbReference type="ARBA" id="ARBA00022679"/>
    </source>
</evidence>
<dbReference type="Gene3D" id="1.10.510.10">
    <property type="entry name" value="Transferase(Phosphotransferase) domain 1"/>
    <property type="match status" value="1"/>
</dbReference>
<dbReference type="InterPro" id="IPR000719">
    <property type="entry name" value="Prot_kinase_dom"/>
</dbReference>
<keyword evidence="3" id="KW-0418">Kinase</keyword>
<reference evidence="8 9" key="1">
    <citation type="submission" date="2015-07" db="EMBL/GenBank/DDBJ databases">
        <title>Genome analysis of myxobacterium Chondromyces crocatus Cm c5 reveals a high potential for natural compound synthesis and the genetic basis for the loss of fruiting body formation.</title>
        <authorList>
            <person name="Zaburannyi N."/>
            <person name="Bunk B."/>
            <person name="Maier J."/>
            <person name="Overmann J."/>
            <person name="Mueller R."/>
        </authorList>
    </citation>
    <scope>NUCLEOTIDE SEQUENCE [LARGE SCALE GENOMIC DNA]</scope>
    <source>
        <strain evidence="8 9">Cm c5</strain>
    </source>
</reference>
<evidence type="ECO:0000256" key="5">
    <source>
        <dbReference type="SAM" id="MobiDB-lite"/>
    </source>
</evidence>
<dbReference type="SUPFAM" id="SSF56112">
    <property type="entry name" value="Protein kinase-like (PK-like)"/>
    <property type="match status" value="1"/>
</dbReference>
<proteinExistence type="predicted"/>
<sequence length="587" mass="60234">MRQGTLIAGKYRLQHLLGDGAAGEVWAALNERTDREVAIKLITGGDSELRERSILEARILGRVSHRNVVEVLDAGEAARGEPFLVMPRLAGETLAERLKRERRIAPMKAAAIALEVARGLIAAHALGVIHRDLKPSNIFLHRDPETGLDQVKVLDFGVGKFLVGDGPPMTRTGEIVGSPAYMSPEQAKADRGIDHRTDVWSLGIVLFEMLAGRRPFTNKSISVIADIVSAPIPQLSSLLPELDPQLAQVVSRCMVREVAQRVQSAEELVGLLKPCAGAEDVWGSSESWRRPPISSSSGVAVSGNGTAIMVLPGAADEDQIATVAQAPAVREEDAATVPASSFRPVPLTLLDPSGPSKLWRDSVAAAARVQPSSGAAVGTPLAASLPAAPSASGPAAMGSGPAAMGAAPASAPRPSSTPGGVMPPAPMPPAPMAPVAAPVGTPQSRLSPSTPVGTPVPSTPVPAPVGTPLPVPASAFGARAVLPSHPAMLSAPLQPRYPASSLSTGEGPSSAPSRMTASSGVEFQAMTPSSRNVAPRTRWTVLVLVGAGSALTVAVVVALVIGIGHRLASTRGSVVSQPSAAASGSPK</sequence>
<dbReference type="SMART" id="SM00220">
    <property type="entry name" value="S_TKc"/>
    <property type="match status" value="1"/>
</dbReference>
<dbReference type="InterPro" id="IPR008271">
    <property type="entry name" value="Ser/Thr_kinase_AS"/>
</dbReference>
<feature type="region of interest" description="Disordered" evidence="5">
    <location>
        <begin position="497"/>
        <end position="516"/>
    </location>
</feature>
<evidence type="ECO:0000259" key="7">
    <source>
        <dbReference type="PROSITE" id="PS50011"/>
    </source>
</evidence>
<keyword evidence="1" id="KW-0808">Transferase</keyword>
<evidence type="ECO:0000256" key="4">
    <source>
        <dbReference type="ARBA" id="ARBA00022840"/>
    </source>
</evidence>
<keyword evidence="9" id="KW-1185">Reference proteome</keyword>
<dbReference type="Pfam" id="PF00069">
    <property type="entry name" value="Pkinase"/>
    <property type="match status" value="1"/>
</dbReference>
<dbReference type="CDD" id="cd14014">
    <property type="entry name" value="STKc_PknB_like"/>
    <property type="match status" value="1"/>
</dbReference>
<dbReference type="PANTHER" id="PTHR43289:SF6">
    <property type="entry name" value="SERINE_THREONINE-PROTEIN KINASE NEKL-3"/>
    <property type="match status" value="1"/>
</dbReference>
<name>A0A0K1ER95_CHOCO</name>
<keyword evidence="6" id="KW-0812">Transmembrane</keyword>
<dbReference type="Proteomes" id="UP000067626">
    <property type="component" value="Chromosome"/>
</dbReference>
<evidence type="ECO:0000313" key="9">
    <source>
        <dbReference type="Proteomes" id="UP000067626"/>
    </source>
</evidence>
<dbReference type="AlphaFoldDB" id="A0A0K1ER95"/>
<accession>A0A0K1ER95</accession>
<keyword evidence="6" id="KW-0472">Membrane</keyword>
<dbReference type="GO" id="GO:0005524">
    <property type="term" value="F:ATP binding"/>
    <property type="evidence" value="ECO:0007669"/>
    <property type="project" value="UniProtKB-KW"/>
</dbReference>
<feature type="compositionally biased region" description="Pro residues" evidence="5">
    <location>
        <begin position="421"/>
        <end position="432"/>
    </location>
</feature>
<protein>
    <recommendedName>
        <fullName evidence="7">Protein kinase domain-containing protein</fullName>
    </recommendedName>
</protein>
<dbReference type="PROSITE" id="PS00108">
    <property type="entry name" value="PROTEIN_KINASE_ST"/>
    <property type="match status" value="1"/>
</dbReference>